<protein>
    <submittedName>
        <fullName evidence="1">Uncharacterized protein</fullName>
    </submittedName>
</protein>
<dbReference type="HOGENOM" id="CLU_074037_0_0_9"/>
<dbReference type="InterPro" id="IPR029058">
    <property type="entry name" value="AB_hydrolase_fold"/>
</dbReference>
<accession>G8LWK7</accession>
<evidence type="ECO:0000313" key="2">
    <source>
        <dbReference type="Proteomes" id="UP000005435"/>
    </source>
</evidence>
<reference evidence="2" key="1">
    <citation type="submission" date="2011-12" db="EMBL/GenBank/DDBJ databases">
        <title>Complete sequence of Clostridium clariflavum DSM 19732.</title>
        <authorList>
            <consortium name="US DOE Joint Genome Institute"/>
            <person name="Lucas S."/>
            <person name="Han J."/>
            <person name="Lapidus A."/>
            <person name="Cheng J.-F."/>
            <person name="Goodwin L."/>
            <person name="Pitluck S."/>
            <person name="Peters L."/>
            <person name="Teshima H."/>
            <person name="Detter J.C."/>
            <person name="Han C."/>
            <person name="Tapia R."/>
            <person name="Land M."/>
            <person name="Hauser L."/>
            <person name="Kyrpides N."/>
            <person name="Ivanova N."/>
            <person name="Pagani I."/>
            <person name="Kitzmiller T."/>
            <person name="Lynd L."/>
            <person name="Izquierdo J."/>
            <person name="Woyke T."/>
        </authorList>
    </citation>
    <scope>NUCLEOTIDE SEQUENCE [LARGE SCALE GENOMIC DNA]</scope>
    <source>
        <strain evidence="2">DSM 19732 / NBRC 101661 / EBR45</strain>
    </source>
</reference>
<dbReference type="eggNOG" id="COG1073">
    <property type="taxonomic scope" value="Bacteria"/>
</dbReference>
<dbReference type="OrthoDB" id="1679217at2"/>
<dbReference type="Proteomes" id="UP000005435">
    <property type="component" value="Chromosome"/>
</dbReference>
<evidence type="ECO:0000313" key="1">
    <source>
        <dbReference type="EMBL" id="AEV68675.1"/>
    </source>
</evidence>
<dbReference type="Gene3D" id="3.40.50.1820">
    <property type="entry name" value="alpha/beta hydrolase"/>
    <property type="match status" value="1"/>
</dbReference>
<reference evidence="1 2" key="2">
    <citation type="journal article" date="2012" name="Stand. Genomic Sci.">
        <title>Complete Genome Sequence of Clostridium clariflavum DSM 19732.</title>
        <authorList>
            <person name="Izquierdo J.A."/>
            <person name="Goodwin L."/>
            <person name="Davenport K.W."/>
            <person name="Teshima H."/>
            <person name="Bruce D."/>
            <person name="Detter C."/>
            <person name="Tapia R."/>
            <person name="Han S."/>
            <person name="Land M."/>
            <person name="Hauser L."/>
            <person name="Jeffries C.D."/>
            <person name="Han J."/>
            <person name="Pitluck S."/>
            <person name="Nolan M."/>
            <person name="Chen A."/>
            <person name="Huntemann M."/>
            <person name="Mavromatis K."/>
            <person name="Mikhailova N."/>
            <person name="Liolios K."/>
            <person name="Woyke T."/>
            <person name="Lynd L.R."/>
        </authorList>
    </citation>
    <scope>NUCLEOTIDE SEQUENCE [LARGE SCALE GENOMIC DNA]</scope>
    <source>
        <strain evidence="2">DSM 19732 / NBRC 101661 / EBR45</strain>
    </source>
</reference>
<proteinExistence type="predicted"/>
<dbReference type="ESTHER" id="clocd-g8lwk7">
    <property type="family name" value="6_AlphaBeta_hydrolase"/>
</dbReference>
<name>G8LWK7_ACECE</name>
<dbReference type="KEGG" id="ccl:Clocl_2078"/>
<gene>
    <name evidence="1" type="ordered locus">Clocl_2078</name>
</gene>
<dbReference type="STRING" id="720554.Clocl_2078"/>
<dbReference type="EMBL" id="CP003065">
    <property type="protein sequence ID" value="AEV68675.1"/>
    <property type="molecule type" value="Genomic_DNA"/>
</dbReference>
<keyword evidence="2" id="KW-1185">Reference proteome</keyword>
<organism evidence="1 2">
    <name type="scientific">Acetivibrio clariflavus (strain DSM 19732 / NBRC 101661 / EBR45)</name>
    <name type="common">Clostridium clariflavum</name>
    <dbReference type="NCBI Taxonomy" id="720554"/>
    <lineage>
        <taxon>Bacteria</taxon>
        <taxon>Bacillati</taxon>
        <taxon>Bacillota</taxon>
        <taxon>Clostridia</taxon>
        <taxon>Eubacteriales</taxon>
        <taxon>Oscillospiraceae</taxon>
        <taxon>Acetivibrio</taxon>
    </lineage>
</organism>
<dbReference type="AlphaFoldDB" id="G8LWK7"/>
<sequence>MNEASSKYVDNLAINKLLNEKLKKVNHSPKHSVFVPAEGLFNNQNNILSFSKIKYHNDNAVFRRIEIPSFESSIFYSENNTVYIYNYPAKNAEGNILFVHGLFDDNMMNYNYLFKLLNNYNLNVYFMTMPYHFDRKPKESLFSGEYFLSGDIFRTQNAFKQAVLDIDASMQFISKENSLPILLVGFSMGGCVSLRHYILKKQEQPTFLINPVTDFCEVLWDSPLFVTIGKDLIESGYDMNECKKFFVEMDPSNFIDDSFRSDKIAMVYSCYDQVISEKKYRKFINRAGIKNIYAYHSGHLNILRVPKLAKDIKEFGEKVF</sequence>
<dbReference type="SUPFAM" id="SSF53474">
    <property type="entry name" value="alpha/beta-Hydrolases"/>
    <property type="match status" value="1"/>
</dbReference>
<dbReference type="RefSeq" id="WP_014255255.1">
    <property type="nucleotide sequence ID" value="NC_016627.1"/>
</dbReference>